<evidence type="ECO:0000259" key="3">
    <source>
        <dbReference type="PROSITE" id="PS50977"/>
    </source>
</evidence>
<evidence type="ECO:0000313" key="4">
    <source>
        <dbReference type="EMBL" id="OLO45815.1"/>
    </source>
</evidence>
<dbReference type="InterPro" id="IPR001647">
    <property type="entry name" value="HTH_TetR"/>
</dbReference>
<accession>A0A1Q8VCK1</accession>
<evidence type="ECO:0000256" key="2">
    <source>
        <dbReference type="PROSITE-ProRule" id="PRU00335"/>
    </source>
</evidence>
<evidence type="ECO:0000313" key="5">
    <source>
        <dbReference type="Proteomes" id="UP000186857"/>
    </source>
</evidence>
<organism evidence="4 5">
    <name type="scientific">Actinomyces oris</name>
    <dbReference type="NCBI Taxonomy" id="544580"/>
    <lineage>
        <taxon>Bacteria</taxon>
        <taxon>Bacillati</taxon>
        <taxon>Actinomycetota</taxon>
        <taxon>Actinomycetes</taxon>
        <taxon>Actinomycetales</taxon>
        <taxon>Actinomycetaceae</taxon>
        <taxon>Actinomyces</taxon>
    </lineage>
</organism>
<dbReference type="GO" id="GO:0003677">
    <property type="term" value="F:DNA binding"/>
    <property type="evidence" value="ECO:0007669"/>
    <property type="project" value="UniProtKB-UniRule"/>
</dbReference>
<dbReference type="AlphaFoldDB" id="A0A1Q8VCK1"/>
<reference evidence="4 5" key="1">
    <citation type="submission" date="2016-12" db="EMBL/GenBank/DDBJ databases">
        <title>Genomic Comparison of strains in the 'Actinomyces naeslundii' Group.</title>
        <authorList>
            <person name="Mughal S.R."/>
            <person name="Do T."/>
            <person name="Gilbert S.C."/>
            <person name="Witherden E.A."/>
            <person name="Didelot X."/>
            <person name="Beighton D."/>
        </authorList>
    </citation>
    <scope>NUCLEOTIDE SEQUENCE [LARGE SCALE GENOMIC DNA]</scope>
    <source>
        <strain evidence="4 5">CCUG 33920</strain>
    </source>
</reference>
<dbReference type="SUPFAM" id="SSF46689">
    <property type="entry name" value="Homeodomain-like"/>
    <property type="match status" value="1"/>
</dbReference>
<dbReference type="Proteomes" id="UP000186857">
    <property type="component" value="Unassembled WGS sequence"/>
</dbReference>
<dbReference type="InterPro" id="IPR009057">
    <property type="entry name" value="Homeodomain-like_sf"/>
</dbReference>
<dbReference type="Gene3D" id="1.10.357.10">
    <property type="entry name" value="Tetracycline Repressor, domain 2"/>
    <property type="match status" value="1"/>
</dbReference>
<keyword evidence="1 2" id="KW-0238">DNA-binding</keyword>
<feature type="domain" description="HTH tetR-type" evidence="3">
    <location>
        <begin position="16"/>
        <end position="76"/>
    </location>
</feature>
<sequence length="204" mass="21867">MIIEIHVVGRQGAGTMGRREHIGDAGVRLIARDGVHALTHLQVDTEAGLPRGSTSYYARTRRDLLALVVNRLSDGSQADINDLEVPASVSRQEAAEIVVGILKHMARRADAQAARGALLFELRDDVELRELLTAEAPVRRPLTSLAERILVAADVDQASVHASDLVGLVDALLMYQAAKAAPVDARKVLRAYLEGLGRPACSAA</sequence>
<protein>
    <submittedName>
        <fullName evidence="4">TetR family transcriptional regulator</fullName>
    </submittedName>
</protein>
<dbReference type="EMBL" id="MSKJ01000005">
    <property type="protein sequence ID" value="OLO45815.1"/>
    <property type="molecule type" value="Genomic_DNA"/>
</dbReference>
<name>A0A1Q8VCK1_9ACTO</name>
<dbReference type="InterPro" id="IPR041583">
    <property type="entry name" value="TetR_C_31"/>
</dbReference>
<feature type="DNA-binding region" description="H-T-H motif" evidence="2">
    <location>
        <begin position="39"/>
        <end position="58"/>
    </location>
</feature>
<dbReference type="Pfam" id="PF17940">
    <property type="entry name" value="TetR_C_31"/>
    <property type="match status" value="1"/>
</dbReference>
<proteinExistence type="predicted"/>
<evidence type="ECO:0000256" key="1">
    <source>
        <dbReference type="ARBA" id="ARBA00023125"/>
    </source>
</evidence>
<gene>
    <name evidence="4" type="ORF">BKH29_02270</name>
</gene>
<dbReference type="PROSITE" id="PS50977">
    <property type="entry name" value="HTH_TETR_2"/>
    <property type="match status" value="1"/>
</dbReference>
<comment type="caution">
    <text evidence="4">The sequence shown here is derived from an EMBL/GenBank/DDBJ whole genome shotgun (WGS) entry which is preliminary data.</text>
</comment>